<name>A0A369I5R1_9BACT</name>
<dbReference type="OrthoDB" id="4535652at2"/>
<gene>
    <name evidence="2" type="ORF">DVG78_19830</name>
</gene>
<dbReference type="AlphaFoldDB" id="A0A369I5R1"/>
<keyword evidence="1" id="KW-0732">Signal</keyword>
<evidence type="ECO:0008006" key="4">
    <source>
        <dbReference type="Google" id="ProtNLM"/>
    </source>
</evidence>
<organism evidence="2 3">
    <name type="scientific">Runella aurantiaca</name>
    <dbReference type="NCBI Taxonomy" id="2282308"/>
    <lineage>
        <taxon>Bacteria</taxon>
        <taxon>Pseudomonadati</taxon>
        <taxon>Bacteroidota</taxon>
        <taxon>Cytophagia</taxon>
        <taxon>Cytophagales</taxon>
        <taxon>Spirosomataceae</taxon>
        <taxon>Runella</taxon>
    </lineage>
</organism>
<evidence type="ECO:0000313" key="3">
    <source>
        <dbReference type="Proteomes" id="UP000253141"/>
    </source>
</evidence>
<dbReference type="RefSeq" id="WP_114462783.1">
    <property type="nucleotide sequence ID" value="NZ_QPIW01000018.1"/>
</dbReference>
<evidence type="ECO:0000256" key="1">
    <source>
        <dbReference type="SAM" id="SignalP"/>
    </source>
</evidence>
<sequence>MIKSFKFFLLVFFANTFFANAQNPPRIVIGFGPPNFFNQSTLYGGETVYFPCNENAKIFAQSYQGSSYGFEEIDYVTTPSGWNSVNYTNTSGGSFPPPWAYAYVTPFTGQQGTLTLKFKNSSTLISVNAKLGPPVSFSSTPGLYGANQSATYQVNVGNQIAYSDVTWQTTGGVRVNGSTSYTGGTSQTVSTTSFGGKLKVRSNNSCGGSGDWSNEIVVGTPYIASKTVNGSPAQSMNYVNGGAYLLLFTDNTATGADWNIDGGSGSISPYGVSCHAYPSPFMRLQATATNQFGSGESYMFYIQDNGYSGYRMASSNPVKNGDKIRVEFADAKYADDLVKGLTLYSEKEKVIWSLSKEEAKMGKFFKDKNFVEIDTGKLNKGVYYLHLQIADKKYIERLGIE</sequence>
<reference evidence="2 3" key="1">
    <citation type="submission" date="2018-07" db="EMBL/GenBank/DDBJ databases">
        <title>Genome analysis of Runella aurantiaca.</title>
        <authorList>
            <person name="Yang X."/>
        </authorList>
    </citation>
    <scope>NUCLEOTIDE SEQUENCE [LARGE SCALE GENOMIC DNA]</scope>
    <source>
        <strain evidence="2 3">YX9</strain>
    </source>
</reference>
<feature type="chain" id="PRO_5017076042" description="Secreted protein (Por secretion system target)" evidence="1">
    <location>
        <begin position="22"/>
        <end position="401"/>
    </location>
</feature>
<proteinExistence type="predicted"/>
<dbReference type="Proteomes" id="UP000253141">
    <property type="component" value="Unassembled WGS sequence"/>
</dbReference>
<comment type="caution">
    <text evidence="2">The sequence shown here is derived from an EMBL/GenBank/DDBJ whole genome shotgun (WGS) entry which is preliminary data.</text>
</comment>
<protein>
    <recommendedName>
        <fullName evidence="4">Secreted protein (Por secretion system target)</fullName>
    </recommendedName>
</protein>
<accession>A0A369I5R1</accession>
<keyword evidence="3" id="KW-1185">Reference proteome</keyword>
<feature type="signal peptide" evidence="1">
    <location>
        <begin position="1"/>
        <end position="21"/>
    </location>
</feature>
<dbReference type="EMBL" id="QPIW01000018">
    <property type="protein sequence ID" value="RDB04240.1"/>
    <property type="molecule type" value="Genomic_DNA"/>
</dbReference>
<evidence type="ECO:0000313" key="2">
    <source>
        <dbReference type="EMBL" id="RDB04240.1"/>
    </source>
</evidence>